<accession>A0ACC5RA92</accession>
<keyword evidence="2" id="KW-1185">Reference proteome</keyword>
<reference evidence="1" key="1">
    <citation type="submission" date="2021-01" db="EMBL/GenBank/DDBJ databases">
        <authorList>
            <person name="Sun Q."/>
        </authorList>
    </citation>
    <scope>NUCLEOTIDE SEQUENCE</scope>
    <source>
        <strain evidence="1">YIM B02566</strain>
    </source>
</reference>
<evidence type="ECO:0000313" key="2">
    <source>
        <dbReference type="Proteomes" id="UP000616151"/>
    </source>
</evidence>
<comment type="caution">
    <text evidence="1">The sequence shown here is derived from an EMBL/GenBank/DDBJ whole genome shotgun (WGS) entry which is preliminary data.</text>
</comment>
<gene>
    <name evidence="1" type="ORF">JHL16_24755</name>
</gene>
<name>A0ACC5RA92_9HYPH</name>
<dbReference type="Proteomes" id="UP000616151">
    <property type="component" value="Unassembled WGS sequence"/>
</dbReference>
<protein>
    <submittedName>
        <fullName evidence="1">Glycosyltransferase family 2 protein</fullName>
    </submittedName>
</protein>
<dbReference type="EMBL" id="JAENHL010000008">
    <property type="protein sequence ID" value="MBK1869594.1"/>
    <property type="molecule type" value="Genomic_DNA"/>
</dbReference>
<proteinExistence type="predicted"/>
<evidence type="ECO:0000313" key="1">
    <source>
        <dbReference type="EMBL" id="MBK1869594.1"/>
    </source>
</evidence>
<organism evidence="1 2">
    <name type="scientific">Taklimakanibacter albus</name>
    <dbReference type="NCBI Taxonomy" id="2800327"/>
    <lineage>
        <taxon>Bacteria</taxon>
        <taxon>Pseudomonadati</taxon>
        <taxon>Pseudomonadota</taxon>
        <taxon>Alphaproteobacteria</taxon>
        <taxon>Hyphomicrobiales</taxon>
        <taxon>Aestuariivirgaceae</taxon>
        <taxon>Taklimakanibacter</taxon>
    </lineage>
</organism>
<sequence length="277" mass="30169">MTAAGEIILSICIPTYNRRERVAALVRDLLTVPGGFEICVHVDGSTDGTVEELATIASPRLVVSSSPNGGRANALLEACRQARGRFIMIFDDDDTISHDGLLIALGDCARPLPDGAVGYVYHLIGEQGERIGDPFPMMPRSNFLALRADHGVRGDKKEIVLADALKAALYDGQRRFRRVPTSLIWSRLAIRYDVICRDIVLGRKVYLTDGMTNNISRLKARDAYPMALLYATHVRAFVHGRYRSLRFLAKAVAGVAVYGGRAAIGALRCLAPGSMNG</sequence>